<dbReference type="GO" id="GO:0020037">
    <property type="term" value="F:heme binding"/>
    <property type="evidence" value="ECO:0007669"/>
    <property type="project" value="InterPro"/>
</dbReference>
<feature type="compositionally biased region" description="Low complexity" evidence="7">
    <location>
        <begin position="210"/>
        <end position="233"/>
    </location>
</feature>
<feature type="transmembrane region" description="Helical" evidence="8">
    <location>
        <begin position="12"/>
        <end position="31"/>
    </location>
</feature>
<feature type="compositionally biased region" description="Low complexity" evidence="7">
    <location>
        <begin position="184"/>
        <end position="193"/>
    </location>
</feature>
<dbReference type="InterPro" id="IPR002327">
    <property type="entry name" value="Cyt_c_1A/1B"/>
</dbReference>
<dbReference type="PROSITE" id="PS51007">
    <property type="entry name" value="CYTC"/>
    <property type="match status" value="1"/>
</dbReference>
<comment type="caution">
    <text evidence="10">The sequence shown here is derived from an EMBL/GenBank/DDBJ whole genome shotgun (WGS) entry which is preliminary data.</text>
</comment>
<dbReference type="Gene3D" id="1.10.760.10">
    <property type="entry name" value="Cytochrome c-like domain"/>
    <property type="match status" value="1"/>
</dbReference>
<evidence type="ECO:0000259" key="9">
    <source>
        <dbReference type="PROSITE" id="PS51007"/>
    </source>
</evidence>
<dbReference type="SUPFAM" id="SSF46626">
    <property type="entry name" value="Cytochrome c"/>
    <property type="match status" value="1"/>
</dbReference>
<dbReference type="EMBL" id="JAFLNF010000006">
    <property type="protein sequence ID" value="MBO0346429.1"/>
    <property type="molecule type" value="Genomic_DNA"/>
</dbReference>
<proteinExistence type="predicted"/>
<evidence type="ECO:0000313" key="10">
    <source>
        <dbReference type="EMBL" id="MBO0346429.1"/>
    </source>
</evidence>
<evidence type="ECO:0000256" key="8">
    <source>
        <dbReference type="SAM" id="Phobius"/>
    </source>
</evidence>
<evidence type="ECO:0000313" key="11">
    <source>
        <dbReference type="Proteomes" id="UP000664779"/>
    </source>
</evidence>
<dbReference type="GO" id="GO:0009055">
    <property type="term" value="F:electron transfer activity"/>
    <property type="evidence" value="ECO:0007669"/>
    <property type="project" value="InterPro"/>
</dbReference>
<name>A0A939ESQ5_9HYPH</name>
<keyword evidence="4" id="KW-0249">Electron transport</keyword>
<dbReference type="PANTHER" id="PTHR11961">
    <property type="entry name" value="CYTOCHROME C"/>
    <property type="match status" value="1"/>
</dbReference>
<keyword evidence="8" id="KW-0472">Membrane</keyword>
<dbReference type="InterPro" id="IPR036909">
    <property type="entry name" value="Cyt_c-like_dom_sf"/>
</dbReference>
<keyword evidence="8" id="KW-0812">Transmembrane</keyword>
<evidence type="ECO:0000256" key="1">
    <source>
        <dbReference type="ARBA" id="ARBA00022448"/>
    </source>
</evidence>
<keyword evidence="1" id="KW-0813">Transport</keyword>
<evidence type="ECO:0000256" key="5">
    <source>
        <dbReference type="ARBA" id="ARBA00023004"/>
    </source>
</evidence>
<evidence type="ECO:0000256" key="4">
    <source>
        <dbReference type="ARBA" id="ARBA00022982"/>
    </source>
</evidence>
<organism evidence="10 11">
    <name type="scientific">Roseibium limicola</name>
    <dbReference type="NCBI Taxonomy" id="2816037"/>
    <lineage>
        <taxon>Bacteria</taxon>
        <taxon>Pseudomonadati</taxon>
        <taxon>Pseudomonadota</taxon>
        <taxon>Alphaproteobacteria</taxon>
        <taxon>Hyphomicrobiales</taxon>
        <taxon>Stappiaceae</taxon>
        <taxon>Roseibium</taxon>
    </lineage>
</organism>
<dbReference type="InterPro" id="IPR009056">
    <property type="entry name" value="Cyt_c-like_dom"/>
</dbReference>
<keyword evidence="3 6" id="KW-0479">Metal-binding</keyword>
<evidence type="ECO:0000256" key="2">
    <source>
        <dbReference type="ARBA" id="ARBA00022617"/>
    </source>
</evidence>
<keyword evidence="8" id="KW-1133">Transmembrane helix</keyword>
<feature type="compositionally biased region" description="Acidic residues" evidence="7">
    <location>
        <begin position="194"/>
        <end position="209"/>
    </location>
</feature>
<keyword evidence="11" id="KW-1185">Reference proteome</keyword>
<feature type="domain" description="Cytochrome c" evidence="9">
    <location>
        <begin position="72"/>
        <end position="175"/>
    </location>
</feature>
<evidence type="ECO:0000256" key="6">
    <source>
        <dbReference type="PROSITE-ProRule" id="PRU00433"/>
    </source>
</evidence>
<keyword evidence="5 6" id="KW-0408">Iron</keyword>
<evidence type="ECO:0000256" key="7">
    <source>
        <dbReference type="SAM" id="MobiDB-lite"/>
    </source>
</evidence>
<evidence type="ECO:0000256" key="3">
    <source>
        <dbReference type="ARBA" id="ARBA00022723"/>
    </source>
</evidence>
<feature type="region of interest" description="Disordered" evidence="7">
    <location>
        <begin position="173"/>
        <end position="233"/>
    </location>
</feature>
<dbReference type="Proteomes" id="UP000664779">
    <property type="component" value="Unassembled WGS sequence"/>
</dbReference>
<keyword evidence="2 6" id="KW-0349">Heme</keyword>
<dbReference type="GO" id="GO:0046872">
    <property type="term" value="F:metal ion binding"/>
    <property type="evidence" value="ECO:0007669"/>
    <property type="project" value="UniProtKB-KW"/>
</dbReference>
<protein>
    <submittedName>
        <fullName evidence="10">Cytochrome c family protein</fullName>
    </submittedName>
</protein>
<dbReference type="RefSeq" id="WP_206942193.1">
    <property type="nucleotide sequence ID" value="NZ_JAFLNF010000006.1"/>
</dbReference>
<dbReference type="PRINTS" id="PR00604">
    <property type="entry name" value="CYTCHRMECIAB"/>
</dbReference>
<sequence length="233" mass="23924">MDSFTLNKAAGAVLMVLILTMGVGIVSDIIFEPSEPETPGYAIAVATEGTGEAGGGAVEDAVEPIAVRLASASAADGEKVAKKCAACHDFNEGGANKVGPLLWDLVGRKPGAHEGFAYSTAMVAFGEEHPEWSFEQLDHFLTKPKDHIPGTTMGFAGLRKPDDRSNIIAYLREQASDPVPLPEPTAAAETGEAPAEDTAGESAAEETPAEAEAPAEPAAAETAAVPEGEAAPE</sequence>
<dbReference type="AlphaFoldDB" id="A0A939ESQ5"/>
<accession>A0A939ESQ5</accession>
<dbReference type="Pfam" id="PF00034">
    <property type="entry name" value="Cytochrom_C"/>
    <property type="match status" value="1"/>
</dbReference>
<reference evidence="10" key="1">
    <citation type="submission" date="2021-03" db="EMBL/GenBank/DDBJ databases">
        <title>Roseibium sp. CAU 1637 isolated from Incheon.</title>
        <authorList>
            <person name="Kim W."/>
        </authorList>
    </citation>
    <scope>NUCLEOTIDE SEQUENCE</scope>
    <source>
        <strain evidence="10">CAU 1637</strain>
    </source>
</reference>
<gene>
    <name evidence="10" type="ORF">J0X15_14440</name>
</gene>